<dbReference type="SMART" id="SM00311">
    <property type="entry name" value="PWI"/>
    <property type="match status" value="1"/>
</dbReference>
<dbReference type="Gene3D" id="1.20.1390.10">
    <property type="entry name" value="PWI domain"/>
    <property type="match status" value="1"/>
</dbReference>
<dbReference type="PANTHER" id="PTHR23148">
    <property type="entry name" value="SERINE/ARGININE REGULATED NUCLEAR MATRIX PROTEIN"/>
    <property type="match status" value="1"/>
</dbReference>
<dbReference type="InterPro" id="IPR002483">
    <property type="entry name" value="PWI_dom"/>
</dbReference>
<feature type="region of interest" description="Disordered" evidence="2">
    <location>
        <begin position="198"/>
        <end position="236"/>
    </location>
</feature>
<dbReference type="GO" id="GO:0005681">
    <property type="term" value="C:spliceosomal complex"/>
    <property type="evidence" value="ECO:0007669"/>
    <property type="project" value="TreeGrafter"/>
</dbReference>
<reference evidence="4" key="1">
    <citation type="submission" date="2014-05" db="EMBL/GenBank/DDBJ databases">
        <title>The genome and life-stage specific transcriptomes of Globodera pallida elucidate key aspects of plant parasitism by a cyst nematode.</title>
        <authorList>
            <person name="Cotton J.A."/>
            <person name="Lilley C.J."/>
            <person name="Jones L.M."/>
            <person name="Kikuchi T."/>
            <person name="Reid A.J."/>
            <person name="Thorpe P."/>
            <person name="Tsai I.J."/>
            <person name="Beasley H."/>
            <person name="Blok V."/>
            <person name="Cock P.J.A."/>
            <person name="Van den Akker S.E."/>
            <person name="Holroyd N."/>
            <person name="Hunt M."/>
            <person name="Mantelin S."/>
            <person name="Naghra H."/>
            <person name="Pain A."/>
            <person name="Palomares-Rius J.E."/>
            <person name="Zarowiecki M."/>
            <person name="Berriman M."/>
            <person name="Jones J.T."/>
            <person name="Urwin P.E."/>
        </authorList>
    </citation>
    <scope>NUCLEOTIDE SEQUENCE [LARGE SCALE GENOMIC DNA]</scope>
    <source>
        <strain evidence="4">Lindley</strain>
    </source>
</reference>
<feature type="compositionally biased region" description="Basic and acidic residues" evidence="2">
    <location>
        <begin position="224"/>
        <end position="236"/>
    </location>
</feature>
<proteinExistence type="predicted"/>
<sequence>MFVRSQVRERVCSPVIFNDLYFHLWLISLVEAEEKSFAPSDIAMDAGFYRGTSTDQDIRFTDKERKLLRQMKFENVLDTKIDLAKINLDVIKPWITLKLNEILGMEDDVVVEYVFTQLEEKELNPKKMQINLTGFLNARRAREFMGELWQMFVEAQSSPEGIPTSLVEKKVQELKASNSNKQPSQTYHKATEVDWNQRYQTLTGGRYGKSDLKAEEDDQQRKRRDPEDDRDERAERRMKYEEARFKERKDLLREKQRHEEKRREKSSSPESSIRRFSERGGGEKAPSAGGTAPGGKPQEKRNGDEEKEKRKKSKKEKSHKRRRSDSDSGDERGKKKKHKKEKKSKKHKERN</sequence>
<feature type="compositionally biased region" description="Basic and acidic residues" evidence="2">
    <location>
        <begin position="248"/>
        <end position="282"/>
    </location>
</feature>
<protein>
    <submittedName>
        <fullName evidence="5">PWI domain-containing protein</fullName>
    </submittedName>
</protein>
<organism evidence="4 5">
    <name type="scientific">Globodera pallida</name>
    <name type="common">Potato cyst nematode worm</name>
    <name type="synonym">Heterodera pallida</name>
    <dbReference type="NCBI Taxonomy" id="36090"/>
    <lineage>
        <taxon>Eukaryota</taxon>
        <taxon>Metazoa</taxon>
        <taxon>Ecdysozoa</taxon>
        <taxon>Nematoda</taxon>
        <taxon>Chromadorea</taxon>
        <taxon>Rhabditida</taxon>
        <taxon>Tylenchina</taxon>
        <taxon>Tylenchomorpha</taxon>
        <taxon>Tylenchoidea</taxon>
        <taxon>Heteroderidae</taxon>
        <taxon>Heteroderinae</taxon>
        <taxon>Globodera</taxon>
    </lineage>
</organism>
<dbReference type="PANTHER" id="PTHR23148:SF0">
    <property type="entry name" value="SERINE_ARGININE REPETITIVE MATRIX PROTEIN 1"/>
    <property type="match status" value="1"/>
</dbReference>
<feature type="compositionally biased region" description="Basic residues" evidence="2">
    <location>
        <begin position="334"/>
        <end position="351"/>
    </location>
</feature>
<evidence type="ECO:0000259" key="3">
    <source>
        <dbReference type="PROSITE" id="PS51025"/>
    </source>
</evidence>
<evidence type="ECO:0000256" key="1">
    <source>
        <dbReference type="ARBA" id="ARBA00022664"/>
    </source>
</evidence>
<dbReference type="Pfam" id="PF01480">
    <property type="entry name" value="PWI"/>
    <property type="match status" value="1"/>
</dbReference>
<dbReference type="InterPro" id="IPR036483">
    <property type="entry name" value="PWI_dom_sf"/>
</dbReference>
<keyword evidence="1" id="KW-0507">mRNA processing</keyword>
<evidence type="ECO:0000256" key="2">
    <source>
        <dbReference type="SAM" id="MobiDB-lite"/>
    </source>
</evidence>
<feature type="compositionally biased region" description="Basic and acidic residues" evidence="2">
    <location>
        <begin position="324"/>
        <end position="333"/>
    </location>
</feature>
<dbReference type="GO" id="GO:0003723">
    <property type="term" value="F:RNA binding"/>
    <property type="evidence" value="ECO:0007669"/>
    <property type="project" value="TreeGrafter"/>
</dbReference>
<dbReference type="SUPFAM" id="SSF101233">
    <property type="entry name" value="PWI domain"/>
    <property type="match status" value="1"/>
</dbReference>
<feature type="region of interest" description="Disordered" evidence="2">
    <location>
        <begin position="248"/>
        <end position="351"/>
    </location>
</feature>
<dbReference type="InterPro" id="IPR052225">
    <property type="entry name" value="Ser/Arg_repetitive_matrix"/>
</dbReference>
<dbReference type="WBParaSite" id="GPLIN_001213700">
    <property type="protein sequence ID" value="GPLIN_001213700"/>
    <property type="gene ID" value="GPLIN_001213700"/>
</dbReference>
<evidence type="ECO:0000313" key="4">
    <source>
        <dbReference type="Proteomes" id="UP000050741"/>
    </source>
</evidence>
<name>A0A183CGY1_GLOPA</name>
<feature type="compositionally biased region" description="Basic and acidic residues" evidence="2">
    <location>
        <begin position="297"/>
        <end position="308"/>
    </location>
</feature>
<keyword evidence="4" id="KW-1185">Reference proteome</keyword>
<feature type="domain" description="PWI" evidence="3">
    <location>
        <begin position="70"/>
        <end position="169"/>
    </location>
</feature>
<reference evidence="5" key="2">
    <citation type="submission" date="2016-06" db="UniProtKB">
        <authorList>
            <consortium name="WormBaseParasite"/>
        </authorList>
    </citation>
    <scope>IDENTIFICATION</scope>
</reference>
<evidence type="ECO:0000313" key="5">
    <source>
        <dbReference type="WBParaSite" id="GPLIN_001213700"/>
    </source>
</evidence>
<dbReference type="PROSITE" id="PS51025">
    <property type="entry name" value="PWI"/>
    <property type="match status" value="1"/>
</dbReference>
<accession>A0A183CGY1</accession>
<dbReference type="Proteomes" id="UP000050741">
    <property type="component" value="Unassembled WGS sequence"/>
</dbReference>
<dbReference type="AlphaFoldDB" id="A0A183CGY1"/>
<dbReference type="GO" id="GO:0048024">
    <property type="term" value="P:regulation of mRNA splicing, via spliceosome"/>
    <property type="evidence" value="ECO:0007669"/>
    <property type="project" value="TreeGrafter"/>
</dbReference>
<dbReference type="GO" id="GO:0006397">
    <property type="term" value="P:mRNA processing"/>
    <property type="evidence" value="ECO:0007669"/>
    <property type="project" value="UniProtKB-KW"/>
</dbReference>
<feature type="compositionally biased region" description="Basic residues" evidence="2">
    <location>
        <begin position="309"/>
        <end position="323"/>
    </location>
</feature>